<keyword evidence="1 2" id="KW-0344">Guanine-nucleotide releasing factor</keyword>
<feature type="non-terminal residue" evidence="4">
    <location>
        <position position="246"/>
    </location>
</feature>
<dbReference type="SUPFAM" id="SSF48366">
    <property type="entry name" value="Ras GEF"/>
    <property type="match status" value="1"/>
</dbReference>
<dbReference type="Pfam" id="PF00617">
    <property type="entry name" value="RasGEF"/>
    <property type="match status" value="1"/>
</dbReference>
<dbReference type="OrthoDB" id="10254377at2759"/>
<accession>A0A1D2VSA7</accession>
<dbReference type="InterPro" id="IPR001895">
    <property type="entry name" value="RASGEF_cat_dom"/>
</dbReference>
<name>A0A1D2VSA7_9ASCO</name>
<dbReference type="AlphaFoldDB" id="A0A1D2VSA7"/>
<evidence type="ECO:0000313" key="4">
    <source>
        <dbReference type="EMBL" id="ODV64457.1"/>
    </source>
</evidence>
<dbReference type="InterPro" id="IPR008937">
    <property type="entry name" value="Ras-like_GEF"/>
</dbReference>
<reference evidence="5" key="1">
    <citation type="submission" date="2016-05" db="EMBL/GenBank/DDBJ databases">
        <title>Comparative genomics of biotechnologically important yeasts.</title>
        <authorList>
            <consortium name="DOE Joint Genome Institute"/>
            <person name="Riley R."/>
            <person name="Haridas S."/>
            <person name="Wolfe K.H."/>
            <person name="Lopes M.R."/>
            <person name="Hittinger C.T."/>
            <person name="Goker M."/>
            <person name="Salamov A."/>
            <person name="Wisecaver J."/>
            <person name="Long T.M."/>
            <person name="Aerts A.L."/>
            <person name="Barry K."/>
            <person name="Choi C."/>
            <person name="Clum A."/>
            <person name="Coughlan A.Y."/>
            <person name="Deshpande S."/>
            <person name="Douglass A.P."/>
            <person name="Hanson S.J."/>
            <person name="Klenk H.-P."/>
            <person name="Labutti K."/>
            <person name="Lapidus A."/>
            <person name="Lindquist E."/>
            <person name="Lipzen A."/>
            <person name="Meier-Kolthoff J.P."/>
            <person name="Ohm R.A."/>
            <person name="Otillar R.P."/>
            <person name="Pangilinan J."/>
            <person name="Peng Y."/>
            <person name="Rokas A."/>
            <person name="Rosa C.A."/>
            <person name="Scheuner C."/>
            <person name="Sibirny A.A."/>
            <person name="Slot J.C."/>
            <person name="Stielow J.B."/>
            <person name="Sun H."/>
            <person name="Kurtzman C.P."/>
            <person name="Blackwell M."/>
            <person name="Grigoriev I.V."/>
            <person name="Jeffries T.W."/>
        </authorList>
    </citation>
    <scope>NUCLEOTIDE SEQUENCE [LARGE SCALE GENOMIC DNA]</scope>
    <source>
        <strain evidence="5">DSM 1968</strain>
    </source>
</reference>
<organism evidence="4 5">
    <name type="scientific">Ascoidea rubescens DSM 1968</name>
    <dbReference type="NCBI Taxonomy" id="1344418"/>
    <lineage>
        <taxon>Eukaryota</taxon>
        <taxon>Fungi</taxon>
        <taxon>Dikarya</taxon>
        <taxon>Ascomycota</taxon>
        <taxon>Saccharomycotina</taxon>
        <taxon>Saccharomycetes</taxon>
        <taxon>Ascoideaceae</taxon>
        <taxon>Ascoidea</taxon>
    </lineage>
</organism>
<dbReference type="RefSeq" id="XP_020050764.1">
    <property type="nucleotide sequence ID" value="XM_020189905.1"/>
</dbReference>
<dbReference type="InterPro" id="IPR036964">
    <property type="entry name" value="RASGEF_cat_dom_sf"/>
</dbReference>
<keyword evidence="5" id="KW-1185">Reference proteome</keyword>
<dbReference type="PANTHER" id="PTHR23113:SF363">
    <property type="entry name" value="PROTEIN SON OF SEVENLESS"/>
    <property type="match status" value="1"/>
</dbReference>
<evidence type="ECO:0000259" key="3">
    <source>
        <dbReference type="PROSITE" id="PS50009"/>
    </source>
</evidence>
<dbReference type="PROSITE" id="PS50009">
    <property type="entry name" value="RASGEF_CAT"/>
    <property type="match status" value="1"/>
</dbReference>
<dbReference type="SMART" id="SM00147">
    <property type="entry name" value="RasGEF"/>
    <property type="match status" value="1"/>
</dbReference>
<dbReference type="PANTHER" id="PTHR23113">
    <property type="entry name" value="GUANINE NUCLEOTIDE EXCHANGE FACTOR"/>
    <property type="match status" value="1"/>
</dbReference>
<sequence length="246" mass="28828">LSFILSYDSITLAKQFTLIEKDALSEVDWRELIDLQWSQELKPITSWLQLLLKKNVRGIDLVISRFNLTVNWIVSEILLTNDEKYRRDTISRFIHIANNCFKLQNYSTLMQIVLALTTPRIKELYYTWNKMDASDIFTLRTLETFAHSEGNFLKLRKEIESIIPSKGCIPFFGLYLSDLTFNASKPEPLDISDDDTLVNLERFTSSSKIVRNFIQCIQWSKLYDFEPIPEIISKCVYIKSLTKEEM</sequence>
<dbReference type="GO" id="GO:0005085">
    <property type="term" value="F:guanyl-nucleotide exchange factor activity"/>
    <property type="evidence" value="ECO:0007669"/>
    <property type="project" value="UniProtKB-KW"/>
</dbReference>
<dbReference type="EMBL" id="KV454475">
    <property type="protein sequence ID" value="ODV64457.1"/>
    <property type="molecule type" value="Genomic_DNA"/>
</dbReference>
<proteinExistence type="predicted"/>
<dbReference type="GeneID" id="30963541"/>
<dbReference type="Gene3D" id="1.10.840.10">
    <property type="entry name" value="Ras guanine-nucleotide exchange factors catalytic domain"/>
    <property type="match status" value="1"/>
</dbReference>
<dbReference type="InParanoid" id="A0A1D2VSA7"/>
<dbReference type="GO" id="GO:0007265">
    <property type="term" value="P:Ras protein signal transduction"/>
    <property type="evidence" value="ECO:0007669"/>
    <property type="project" value="TreeGrafter"/>
</dbReference>
<dbReference type="GO" id="GO:0005886">
    <property type="term" value="C:plasma membrane"/>
    <property type="evidence" value="ECO:0007669"/>
    <property type="project" value="TreeGrafter"/>
</dbReference>
<dbReference type="STRING" id="1344418.A0A1D2VSA7"/>
<protein>
    <submittedName>
        <fullName evidence="4">Ras guanine nucleotide exchange factor</fullName>
    </submittedName>
</protein>
<feature type="domain" description="Ras-GEF" evidence="3">
    <location>
        <begin position="8"/>
        <end position="246"/>
    </location>
</feature>
<evidence type="ECO:0000313" key="5">
    <source>
        <dbReference type="Proteomes" id="UP000095038"/>
    </source>
</evidence>
<dbReference type="Proteomes" id="UP000095038">
    <property type="component" value="Unassembled WGS sequence"/>
</dbReference>
<gene>
    <name evidence="4" type="ORF">ASCRUDRAFT_25713</name>
</gene>
<evidence type="ECO:0000256" key="1">
    <source>
        <dbReference type="ARBA" id="ARBA00022658"/>
    </source>
</evidence>
<feature type="non-terminal residue" evidence="4">
    <location>
        <position position="1"/>
    </location>
</feature>
<dbReference type="InterPro" id="IPR023578">
    <property type="entry name" value="Ras_GEF_dom_sf"/>
</dbReference>
<evidence type="ECO:0000256" key="2">
    <source>
        <dbReference type="PROSITE-ProRule" id="PRU00168"/>
    </source>
</evidence>